<evidence type="ECO:0000313" key="3">
    <source>
        <dbReference type="EMBL" id="SDD51836.1"/>
    </source>
</evidence>
<feature type="domain" description="Phosphotyrosine protein phosphatase I" evidence="2">
    <location>
        <begin position="2"/>
        <end position="126"/>
    </location>
</feature>
<dbReference type="Gene3D" id="3.40.50.2300">
    <property type="match status" value="1"/>
</dbReference>
<dbReference type="Proteomes" id="UP000199603">
    <property type="component" value="Unassembled WGS sequence"/>
</dbReference>
<organism evidence="3 4">
    <name type="scientific">Aquimonas voraii</name>
    <dbReference type="NCBI Taxonomy" id="265719"/>
    <lineage>
        <taxon>Bacteria</taxon>
        <taxon>Pseudomonadati</taxon>
        <taxon>Pseudomonadota</taxon>
        <taxon>Gammaproteobacteria</taxon>
        <taxon>Lysobacterales</taxon>
        <taxon>Lysobacteraceae</taxon>
        <taxon>Aquimonas</taxon>
    </lineage>
</organism>
<name>A0A1G6VG71_9GAMM</name>
<dbReference type="OrthoDB" id="9793058at2"/>
<evidence type="ECO:0000256" key="1">
    <source>
        <dbReference type="ARBA" id="ARBA00022849"/>
    </source>
</evidence>
<dbReference type="GO" id="GO:0046685">
    <property type="term" value="P:response to arsenic-containing substance"/>
    <property type="evidence" value="ECO:0007669"/>
    <property type="project" value="UniProtKB-KW"/>
</dbReference>
<evidence type="ECO:0000313" key="4">
    <source>
        <dbReference type="Proteomes" id="UP000199603"/>
    </source>
</evidence>
<protein>
    <submittedName>
        <fullName evidence="3">Protein-tyrosine-phosphatase</fullName>
    </submittedName>
</protein>
<keyword evidence="1" id="KW-0059">Arsenical resistance</keyword>
<dbReference type="RefSeq" id="WP_091241010.1">
    <property type="nucleotide sequence ID" value="NZ_FNAG01000003.1"/>
</dbReference>
<dbReference type="EMBL" id="FNAG01000003">
    <property type="protein sequence ID" value="SDD51836.1"/>
    <property type="molecule type" value="Genomic_DNA"/>
</dbReference>
<dbReference type="SMART" id="SM00226">
    <property type="entry name" value="LMWPc"/>
    <property type="match status" value="1"/>
</dbReference>
<proteinExistence type="predicted"/>
<dbReference type="PANTHER" id="PTHR43428">
    <property type="entry name" value="ARSENATE REDUCTASE"/>
    <property type="match status" value="1"/>
</dbReference>
<accession>A0A1G6VG71</accession>
<gene>
    <name evidence="3" type="ORF">SAMN04488509_10332</name>
</gene>
<sequence length="132" mass="14731">MKRILFLCPDNSLLSPMAQALARLYAQEDTLTYSAGLNAAEALDPRLASMLGELGLAPRIQAPQSLAEHADLRFDCCVWLGPQPPPSTGLNLDVQWILPDPSGLPDEAYRHFRDRLAERVRNLMNLFETELD</sequence>
<reference evidence="3 4" key="1">
    <citation type="submission" date="2016-10" db="EMBL/GenBank/DDBJ databases">
        <authorList>
            <person name="de Groot N.N."/>
        </authorList>
    </citation>
    <scope>NUCLEOTIDE SEQUENCE [LARGE SCALE GENOMIC DNA]</scope>
    <source>
        <strain evidence="3 4">DSM 16957</strain>
    </source>
</reference>
<keyword evidence="4" id="KW-1185">Reference proteome</keyword>
<dbReference type="PANTHER" id="PTHR43428:SF1">
    <property type="entry name" value="ARSENATE REDUCTASE"/>
    <property type="match status" value="1"/>
</dbReference>
<dbReference type="InterPro" id="IPR023485">
    <property type="entry name" value="Ptyr_pPase"/>
</dbReference>
<dbReference type="STRING" id="265719.SAMN04488509_10332"/>
<evidence type="ECO:0000259" key="2">
    <source>
        <dbReference type="SMART" id="SM00226"/>
    </source>
</evidence>
<dbReference type="SUPFAM" id="SSF52788">
    <property type="entry name" value="Phosphotyrosine protein phosphatases I"/>
    <property type="match status" value="1"/>
</dbReference>
<dbReference type="AlphaFoldDB" id="A0A1G6VG71"/>
<dbReference type="InterPro" id="IPR036196">
    <property type="entry name" value="Ptyr_pPase_sf"/>
</dbReference>